<comment type="caution">
    <text evidence="1">The sequence shown here is derived from an EMBL/GenBank/DDBJ whole genome shotgun (WGS) entry which is preliminary data.</text>
</comment>
<sequence>MGRVKEALDHFSSATRLVVNMKKPSIFIVGVILHQKQLSPTDGITKEDEDYKLNKDISSSIKAQSNNVASRIREIANQRENDKLHIRMDGPCCCLCDNTDYGDKLLFIY</sequence>
<reference evidence="1 2" key="1">
    <citation type="submission" date="2020-09" db="EMBL/GenBank/DDBJ databases">
        <title>De no assembly of potato wild relative species, Solanum commersonii.</title>
        <authorList>
            <person name="Cho K."/>
        </authorList>
    </citation>
    <scope>NUCLEOTIDE SEQUENCE [LARGE SCALE GENOMIC DNA]</scope>
    <source>
        <strain evidence="1">LZ3.2</strain>
        <tissue evidence="1">Leaf</tissue>
    </source>
</reference>
<keyword evidence="2" id="KW-1185">Reference proteome</keyword>
<dbReference type="AlphaFoldDB" id="A0A9J5ZW11"/>
<dbReference type="EMBL" id="JACXVP010000003">
    <property type="protein sequence ID" value="KAG5616457.1"/>
    <property type="molecule type" value="Genomic_DNA"/>
</dbReference>
<protein>
    <submittedName>
        <fullName evidence="1">Uncharacterized protein</fullName>
    </submittedName>
</protein>
<name>A0A9J5ZW11_SOLCO</name>
<organism evidence="1 2">
    <name type="scientific">Solanum commersonii</name>
    <name type="common">Commerson's wild potato</name>
    <name type="synonym">Commerson's nightshade</name>
    <dbReference type="NCBI Taxonomy" id="4109"/>
    <lineage>
        <taxon>Eukaryota</taxon>
        <taxon>Viridiplantae</taxon>
        <taxon>Streptophyta</taxon>
        <taxon>Embryophyta</taxon>
        <taxon>Tracheophyta</taxon>
        <taxon>Spermatophyta</taxon>
        <taxon>Magnoliopsida</taxon>
        <taxon>eudicotyledons</taxon>
        <taxon>Gunneridae</taxon>
        <taxon>Pentapetalae</taxon>
        <taxon>asterids</taxon>
        <taxon>lamiids</taxon>
        <taxon>Solanales</taxon>
        <taxon>Solanaceae</taxon>
        <taxon>Solanoideae</taxon>
        <taxon>Solaneae</taxon>
        <taxon>Solanum</taxon>
    </lineage>
</organism>
<dbReference type="Proteomes" id="UP000824120">
    <property type="component" value="Chromosome 3"/>
</dbReference>
<accession>A0A9J5ZW11</accession>
<proteinExistence type="predicted"/>
<evidence type="ECO:0000313" key="2">
    <source>
        <dbReference type="Proteomes" id="UP000824120"/>
    </source>
</evidence>
<gene>
    <name evidence="1" type="ORF">H5410_016281</name>
</gene>
<evidence type="ECO:0000313" key="1">
    <source>
        <dbReference type="EMBL" id="KAG5616457.1"/>
    </source>
</evidence>